<dbReference type="RefSeq" id="WP_091105727.1">
    <property type="nucleotide sequence ID" value="NZ_FMHZ01000002.1"/>
</dbReference>
<evidence type="ECO:0000313" key="2">
    <source>
        <dbReference type="EMBL" id="SCL70498.1"/>
    </source>
</evidence>
<evidence type="ECO:0000256" key="1">
    <source>
        <dbReference type="SAM" id="MobiDB-lite"/>
    </source>
</evidence>
<proteinExistence type="predicted"/>
<protein>
    <submittedName>
        <fullName evidence="2">Uncharacterized protein</fullName>
    </submittedName>
</protein>
<dbReference type="EMBL" id="FMHZ01000002">
    <property type="protein sequence ID" value="SCL70498.1"/>
    <property type="molecule type" value="Genomic_DNA"/>
</dbReference>
<accession>A0A1C6VVW2</accession>
<dbReference type="AlphaFoldDB" id="A0A1C6VVW2"/>
<name>A0A1C6VVW2_9ACTN</name>
<organism evidence="2 3">
    <name type="scientific">Micromonospora citrea</name>
    <dbReference type="NCBI Taxonomy" id="47855"/>
    <lineage>
        <taxon>Bacteria</taxon>
        <taxon>Bacillati</taxon>
        <taxon>Actinomycetota</taxon>
        <taxon>Actinomycetes</taxon>
        <taxon>Micromonosporales</taxon>
        <taxon>Micromonosporaceae</taxon>
        <taxon>Micromonospora</taxon>
    </lineage>
</organism>
<keyword evidence="3" id="KW-1185">Reference proteome</keyword>
<dbReference type="OrthoDB" id="3402179at2"/>
<dbReference type="STRING" id="47855.GA0070606_5419"/>
<reference evidence="3" key="1">
    <citation type="submission" date="2016-06" db="EMBL/GenBank/DDBJ databases">
        <authorList>
            <person name="Varghese N."/>
            <person name="Submissions Spin"/>
        </authorList>
    </citation>
    <scope>NUCLEOTIDE SEQUENCE [LARGE SCALE GENOMIC DNA]</scope>
    <source>
        <strain evidence="3">DSM 43903</strain>
    </source>
</reference>
<feature type="region of interest" description="Disordered" evidence="1">
    <location>
        <begin position="50"/>
        <end position="89"/>
    </location>
</feature>
<evidence type="ECO:0000313" key="3">
    <source>
        <dbReference type="Proteomes" id="UP000199001"/>
    </source>
</evidence>
<feature type="compositionally biased region" description="Low complexity" evidence="1">
    <location>
        <begin position="63"/>
        <end position="73"/>
    </location>
</feature>
<dbReference type="Proteomes" id="UP000199001">
    <property type="component" value="Unassembled WGS sequence"/>
</dbReference>
<gene>
    <name evidence="2" type="ORF">GA0070606_5419</name>
</gene>
<sequence>MRKGQKVTVKALTAMPGVPDGSVQHLEWGPRLATLVDAGRYEVLEGEEAAQAATVDLRPPDATEPTPAPTIAADGGGDEQSRPRRARSR</sequence>